<reference evidence="2" key="2">
    <citation type="submission" date="2013-04" db="EMBL/GenBank/DDBJ databases">
        <title>Genomic mechanisms accounting for the adaptation to parasitism in nematode-trapping fungi.</title>
        <authorList>
            <person name="Ahren D.G."/>
        </authorList>
    </citation>
    <scope>NUCLEOTIDE SEQUENCE [LARGE SCALE GENOMIC DNA]</scope>
    <source>
        <strain evidence="2">CBS 200.50</strain>
    </source>
</reference>
<organism evidence="1 2">
    <name type="scientific">Dactylellina haptotyla (strain CBS 200.50)</name>
    <name type="common">Nematode-trapping fungus</name>
    <name type="synonym">Monacrosporium haptotylum</name>
    <dbReference type="NCBI Taxonomy" id="1284197"/>
    <lineage>
        <taxon>Eukaryota</taxon>
        <taxon>Fungi</taxon>
        <taxon>Dikarya</taxon>
        <taxon>Ascomycota</taxon>
        <taxon>Pezizomycotina</taxon>
        <taxon>Orbiliomycetes</taxon>
        <taxon>Orbiliales</taxon>
        <taxon>Orbiliaceae</taxon>
        <taxon>Dactylellina</taxon>
    </lineage>
</organism>
<keyword evidence="2" id="KW-1185">Reference proteome</keyword>
<evidence type="ECO:0000313" key="2">
    <source>
        <dbReference type="Proteomes" id="UP000015100"/>
    </source>
</evidence>
<proteinExistence type="predicted"/>
<name>S8A3N4_DACHA</name>
<accession>S8A3N4</accession>
<reference evidence="1 2" key="1">
    <citation type="journal article" date="2013" name="PLoS Genet.">
        <title>Genomic mechanisms accounting for the adaptation to parasitism in nematode-trapping fungi.</title>
        <authorList>
            <person name="Meerupati T."/>
            <person name="Andersson K.M."/>
            <person name="Friman E."/>
            <person name="Kumar D."/>
            <person name="Tunlid A."/>
            <person name="Ahren D."/>
        </authorList>
    </citation>
    <scope>NUCLEOTIDE SEQUENCE [LARGE SCALE GENOMIC DNA]</scope>
    <source>
        <strain evidence="1 2">CBS 200.50</strain>
    </source>
</reference>
<dbReference type="EMBL" id="AQGS01001031">
    <property type="protein sequence ID" value="EPS35746.1"/>
    <property type="molecule type" value="Genomic_DNA"/>
</dbReference>
<gene>
    <name evidence="1" type="ORF">H072_10802</name>
</gene>
<dbReference type="HOGENOM" id="CLU_2418975_0_0_1"/>
<dbReference type="AlphaFoldDB" id="S8A3N4"/>
<feature type="non-terminal residue" evidence="1">
    <location>
        <position position="1"/>
    </location>
</feature>
<evidence type="ECO:0000313" key="1">
    <source>
        <dbReference type="EMBL" id="EPS35746.1"/>
    </source>
</evidence>
<sequence length="92" mass="10468">IKPSPLVLTVSVIGANWYYNVVYTDDIKDFTGTRHVLGPFLIGQSRNFLGTFQILRFLRMACEWGVKEWVKDMCEKLGDNEGLSRGLAKLTE</sequence>
<dbReference type="OrthoDB" id="5337738at2759"/>
<protein>
    <submittedName>
        <fullName evidence="1">Uncharacterized protein</fullName>
    </submittedName>
</protein>
<dbReference type="Proteomes" id="UP000015100">
    <property type="component" value="Unassembled WGS sequence"/>
</dbReference>
<comment type="caution">
    <text evidence="1">The sequence shown here is derived from an EMBL/GenBank/DDBJ whole genome shotgun (WGS) entry which is preliminary data.</text>
</comment>